<reference evidence="2 3" key="1">
    <citation type="submission" date="2019-02" db="EMBL/GenBank/DDBJ databases">
        <title>Deep-cultivation of Planctomycetes and their phenomic and genomic characterization uncovers novel biology.</title>
        <authorList>
            <person name="Wiegand S."/>
            <person name="Jogler M."/>
            <person name="Boedeker C."/>
            <person name="Pinto D."/>
            <person name="Vollmers J."/>
            <person name="Rivas-Marin E."/>
            <person name="Kohn T."/>
            <person name="Peeters S.H."/>
            <person name="Heuer A."/>
            <person name="Rast P."/>
            <person name="Oberbeckmann S."/>
            <person name="Bunk B."/>
            <person name="Jeske O."/>
            <person name="Meyerdierks A."/>
            <person name="Storesund J.E."/>
            <person name="Kallscheuer N."/>
            <person name="Luecker S."/>
            <person name="Lage O.M."/>
            <person name="Pohl T."/>
            <person name="Merkel B.J."/>
            <person name="Hornburger P."/>
            <person name="Mueller R.-W."/>
            <person name="Bruemmer F."/>
            <person name="Labrenz M."/>
            <person name="Spormann A.M."/>
            <person name="Op den Camp H."/>
            <person name="Overmann J."/>
            <person name="Amann R."/>
            <person name="Jetten M.S.M."/>
            <person name="Mascher T."/>
            <person name="Medema M.H."/>
            <person name="Devos D.P."/>
            <person name="Kaster A.-K."/>
            <person name="Ovreas L."/>
            <person name="Rohde M."/>
            <person name="Galperin M.Y."/>
            <person name="Jogler C."/>
        </authorList>
    </citation>
    <scope>NUCLEOTIDE SEQUENCE [LARGE SCALE GENOMIC DNA]</scope>
    <source>
        <strain evidence="2 3">Pan44</strain>
    </source>
</reference>
<sequence>MKALELIQWALEFTEAGLTRLVSDMRDRPLTQPTSAGGNHPLWVLGHLAYSEGFASEILFGEPNPLQHWAKLFAPGSQPTTNPADYPSFDELLNTFREMRAKNLVRLKEIGEAGLDAKPENVPEPFKDVMTSVGKTYLLLALHQNVHYGEVCDARRVAGLKPLM</sequence>
<proteinExistence type="predicted"/>
<evidence type="ECO:0000259" key="1">
    <source>
        <dbReference type="Pfam" id="PF12867"/>
    </source>
</evidence>
<dbReference type="SUPFAM" id="SSF109854">
    <property type="entry name" value="DinB/YfiT-like putative metalloenzymes"/>
    <property type="match status" value="1"/>
</dbReference>
<protein>
    <submittedName>
        <fullName evidence="2">DinB superfamily protein</fullName>
    </submittedName>
</protein>
<evidence type="ECO:0000313" key="3">
    <source>
        <dbReference type="Proteomes" id="UP000315700"/>
    </source>
</evidence>
<gene>
    <name evidence="2" type="ORF">Pan44_22700</name>
</gene>
<dbReference type="InterPro" id="IPR024775">
    <property type="entry name" value="DinB-like"/>
</dbReference>
<name>A0A517SDN9_9PLAN</name>
<dbReference type="KEGG" id="ccos:Pan44_22700"/>
<keyword evidence="3" id="KW-1185">Reference proteome</keyword>
<dbReference type="Gene3D" id="1.20.120.450">
    <property type="entry name" value="dinb family like domain"/>
    <property type="match status" value="1"/>
</dbReference>
<dbReference type="OrthoDB" id="267642at2"/>
<dbReference type="EMBL" id="CP036271">
    <property type="protein sequence ID" value="QDT54242.1"/>
    <property type="molecule type" value="Genomic_DNA"/>
</dbReference>
<dbReference type="InterPro" id="IPR034660">
    <property type="entry name" value="DinB/YfiT-like"/>
</dbReference>
<dbReference type="AlphaFoldDB" id="A0A517SDN9"/>
<dbReference type="Pfam" id="PF12867">
    <property type="entry name" value="DinB_2"/>
    <property type="match status" value="1"/>
</dbReference>
<dbReference type="InParanoid" id="A0A517SDN9"/>
<feature type="domain" description="DinB-like" evidence="1">
    <location>
        <begin position="10"/>
        <end position="150"/>
    </location>
</feature>
<organism evidence="2 3">
    <name type="scientific">Caulifigura coniformis</name>
    <dbReference type="NCBI Taxonomy" id="2527983"/>
    <lineage>
        <taxon>Bacteria</taxon>
        <taxon>Pseudomonadati</taxon>
        <taxon>Planctomycetota</taxon>
        <taxon>Planctomycetia</taxon>
        <taxon>Planctomycetales</taxon>
        <taxon>Planctomycetaceae</taxon>
        <taxon>Caulifigura</taxon>
    </lineage>
</organism>
<accession>A0A517SDN9</accession>
<dbReference type="RefSeq" id="WP_145030113.1">
    <property type="nucleotide sequence ID" value="NZ_CP036271.1"/>
</dbReference>
<dbReference type="Proteomes" id="UP000315700">
    <property type="component" value="Chromosome"/>
</dbReference>
<evidence type="ECO:0000313" key="2">
    <source>
        <dbReference type="EMBL" id="QDT54242.1"/>
    </source>
</evidence>